<dbReference type="NCBIfam" id="TIGR00576">
    <property type="entry name" value="dut"/>
    <property type="match status" value="1"/>
</dbReference>
<dbReference type="PANTHER" id="PTHR11241:SF0">
    <property type="entry name" value="DEOXYURIDINE 5'-TRIPHOSPHATE NUCLEOTIDOHYDROLASE"/>
    <property type="match status" value="1"/>
</dbReference>
<evidence type="ECO:0000256" key="3">
    <source>
        <dbReference type="ARBA" id="ARBA00022723"/>
    </source>
</evidence>
<dbReference type="Gene3D" id="2.70.40.10">
    <property type="match status" value="1"/>
</dbReference>
<comment type="function">
    <text evidence="8">This enzyme is involved in nucleotide metabolism: it produces dUMP, the immediate precursor of thymidine nucleotides and it decreases the intracellular concentration of dUTP so that uracil cannot be incorporated into DNA.</text>
</comment>
<feature type="binding site" evidence="8">
    <location>
        <begin position="73"/>
        <end position="75"/>
    </location>
    <ligand>
        <name>substrate</name>
    </ligand>
</feature>
<accession>A0A1F2WFG5</accession>
<evidence type="ECO:0000256" key="4">
    <source>
        <dbReference type="ARBA" id="ARBA00022801"/>
    </source>
</evidence>
<dbReference type="Pfam" id="PF00692">
    <property type="entry name" value="dUTPase"/>
    <property type="match status" value="1"/>
</dbReference>
<dbReference type="GO" id="GO:0006226">
    <property type="term" value="P:dUMP biosynthetic process"/>
    <property type="evidence" value="ECO:0007669"/>
    <property type="project" value="UniProtKB-UniRule"/>
</dbReference>
<reference evidence="10 11" key="1">
    <citation type="journal article" date="2016" name="Nat. Commun.">
        <title>Thousands of microbial genomes shed light on interconnected biogeochemical processes in an aquifer system.</title>
        <authorList>
            <person name="Anantharaman K."/>
            <person name="Brown C.T."/>
            <person name="Hug L.A."/>
            <person name="Sharon I."/>
            <person name="Castelle C.J."/>
            <person name="Probst A.J."/>
            <person name="Thomas B.C."/>
            <person name="Singh A."/>
            <person name="Wilkins M.J."/>
            <person name="Karaoz U."/>
            <person name="Brodie E.L."/>
            <person name="Williams K.H."/>
            <person name="Hubbard S.S."/>
            <person name="Banfield J.F."/>
        </authorList>
    </citation>
    <scope>NUCLEOTIDE SEQUENCE [LARGE SCALE GENOMIC DNA]</scope>
</reference>
<evidence type="ECO:0000256" key="5">
    <source>
        <dbReference type="ARBA" id="ARBA00022842"/>
    </source>
</evidence>
<feature type="domain" description="dUTPase-like" evidence="9">
    <location>
        <begin position="23"/>
        <end position="152"/>
    </location>
</feature>
<comment type="pathway">
    <text evidence="8">Pyrimidine metabolism; dUMP biosynthesis; dUMP from dCTP (dUTP route): step 2/2.</text>
</comment>
<dbReference type="GO" id="GO:0000287">
    <property type="term" value="F:magnesium ion binding"/>
    <property type="evidence" value="ECO:0007669"/>
    <property type="project" value="UniProtKB-UniRule"/>
</dbReference>
<dbReference type="FunFam" id="2.70.40.10:FF:000008">
    <property type="entry name" value="Deoxyuridine 5'-triphosphate nucleotidohydrolase"/>
    <property type="match status" value="1"/>
</dbReference>
<protein>
    <recommendedName>
        <fullName evidence="8">Deoxyuridine 5'-triphosphate nucleotidohydrolase</fullName>
        <shortName evidence="8">dUTPase</shortName>
        <ecNumber evidence="8">3.6.1.23</ecNumber>
    </recommendedName>
    <alternativeName>
        <fullName evidence="8">dUTP pyrophosphatase</fullName>
    </alternativeName>
</protein>
<dbReference type="HAMAP" id="MF_00116">
    <property type="entry name" value="dUTPase_bact"/>
    <property type="match status" value="1"/>
</dbReference>
<dbReference type="CDD" id="cd07557">
    <property type="entry name" value="trimeric_dUTPase"/>
    <property type="match status" value="1"/>
</dbReference>
<gene>
    <name evidence="8" type="primary">dut</name>
    <name evidence="10" type="ORF">A2Y75_09530</name>
</gene>
<comment type="caution">
    <text evidence="10">The sequence shown here is derived from an EMBL/GenBank/DDBJ whole genome shotgun (WGS) entry which is preliminary data.</text>
</comment>
<evidence type="ECO:0000259" key="9">
    <source>
        <dbReference type="Pfam" id="PF00692"/>
    </source>
</evidence>
<comment type="caution">
    <text evidence="8">Lacks conserved residue(s) required for the propagation of feature annotation.</text>
</comment>
<dbReference type="NCBIfam" id="NF001862">
    <property type="entry name" value="PRK00601.1"/>
    <property type="match status" value="1"/>
</dbReference>
<evidence type="ECO:0000256" key="7">
    <source>
        <dbReference type="ARBA" id="ARBA00047686"/>
    </source>
</evidence>
<keyword evidence="5 8" id="KW-0460">Magnesium</keyword>
<dbReference type="EMBL" id="MELK01000053">
    <property type="protein sequence ID" value="OFW55584.1"/>
    <property type="molecule type" value="Genomic_DNA"/>
</dbReference>
<dbReference type="InterPro" id="IPR033704">
    <property type="entry name" value="dUTPase_trimeric"/>
</dbReference>
<comment type="catalytic activity">
    <reaction evidence="7 8">
        <text>dUTP + H2O = dUMP + diphosphate + H(+)</text>
        <dbReference type="Rhea" id="RHEA:10248"/>
        <dbReference type="ChEBI" id="CHEBI:15377"/>
        <dbReference type="ChEBI" id="CHEBI:15378"/>
        <dbReference type="ChEBI" id="CHEBI:33019"/>
        <dbReference type="ChEBI" id="CHEBI:61555"/>
        <dbReference type="ChEBI" id="CHEBI:246422"/>
        <dbReference type="EC" id="3.6.1.23"/>
    </reaction>
</comment>
<evidence type="ECO:0000256" key="2">
    <source>
        <dbReference type="ARBA" id="ARBA00006581"/>
    </source>
</evidence>
<keyword evidence="4 8" id="KW-0378">Hydrolase</keyword>
<evidence type="ECO:0000313" key="10">
    <source>
        <dbReference type="EMBL" id="OFW55584.1"/>
    </source>
</evidence>
<dbReference type="PANTHER" id="PTHR11241">
    <property type="entry name" value="DEOXYURIDINE 5'-TRIPHOSPHATE NUCLEOTIDOHYDROLASE"/>
    <property type="match status" value="1"/>
</dbReference>
<dbReference type="GO" id="GO:0046081">
    <property type="term" value="P:dUTP catabolic process"/>
    <property type="evidence" value="ECO:0007669"/>
    <property type="project" value="InterPro"/>
</dbReference>
<dbReference type="UniPathway" id="UPA00610">
    <property type="reaction ID" value="UER00666"/>
</dbReference>
<keyword evidence="3 8" id="KW-0479">Metal-binding</keyword>
<comment type="similarity">
    <text evidence="2 8">Belongs to the dUTPase family.</text>
</comment>
<name>A0A1F2WFG5_9ACTN</name>
<evidence type="ECO:0000256" key="8">
    <source>
        <dbReference type="HAMAP-Rule" id="MF_00116"/>
    </source>
</evidence>
<organism evidence="10 11">
    <name type="scientific">Candidatus Solincola sediminis</name>
    <dbReference type="NCBI Taxonomy" id="1797199"/>
    <lineage>
        <taxon>Bacteria</taxon>
        <taxon>Bacillati</taxon>
        <taxon>Actinomycetota</taxon>
        <taxon>Candidatus Geothermincolia</taxon>
        <taxon>Candidatus Geothermincolales</taxon>
        <taxon>Candidatus Geothermincolaceae</taxon>
        <taxon>Candidatus Solincola</taxon>
    </lineage>
</organism>
<feature type="binding site" evidence="8">
    <location>
        <position position="86"/>
    </location>
    <ligand>
        <name>substrate</name>
    </ligand>
</feature>
<comment type="cofactor">
    <cofactor evidence="1 8">
        <name>Mg(2+)</name>
        <dbReference type="ChEBI" id="CHEBI:18420"/>
    </cofactor>
</comment>
<dbReference type="SUPFAM" id="SSF51283">
    <property type="entry name" value="dUTPase-like"/>
    <property type="match status" value="1"/>
</dbReference>
<evidence type="ECO:0000256" key="6">
    <source>
        <dbReference type="ARBA" id="ARBA00023080"/>
    </source>
</evidence>
<dbReference type="STRING" id="1797197.A2Y75_09530"/>
<dbReference type="InterPro" id="IPR036157">
    <property type="entry name" value="dUTPase-like_sf"/>
</dbReference>
<sequence length="153" mass="16314">MKRVAAAGKGGVTLRIKKLDPEISLPSYAHEDDAGLDLCSADELVLEPGQRSMVSTGFAMALPRGYAAFVQPRSGLAARHGISIVNTPGLIDCHYRGEVKVILINLGREPFPVKKGDRIAQMVIQKVETADIQAVEELDRTARGEGGFGSTGV</sequence>
<dbReference type="EC" id="3.6.1.23" evidence="8"/>
<feature type="binding site" evidence="8">
    <location>
        <begin position="90"/>
        <end position="92"/>
    </location>
    <ligand>
        <name>substrate</name>
    </ligand>
</feature>
<evidence type="ECO:0000256" key="1">
    <source>
        <dbReference type="ARBA" id="ARBA00001946"/>
    </source>
</evidence>
<evidence type="ECO:0000313" key="11">
    <source>
        <dbReference type="Proteomes" id="UP000177876"/>
    </source>
</evidence>
<dbReference type="Proteomes" id="UP000177876">
    <property type="component" value="Unassembled WGS sequence"/>
</dbReference>
<dbReference type="AlphaFoldDB" id="A0A1F2WFG5"/>
<dbReference type="InterPro" id="IPR008181">
    <property type="entry name" value="dUTPase"/>
</dbReference>
<dbReference type="GO" id="GO:0004170">
    <property type="term" value="F:dUTP diphosphatase activity"/>
    <property type="evidence" value="ECO:0007669"/>
    <property type="project" value="UniProtKB-UniRule"/>
</dbReference>
<keyword evidence="6 8" id="KW-0546">Nucleotide metabolism</keyword>
<dbReference type="InterPro" id="IPR029054">
    <property type="entry name" value="dUTPase-like"/>
</dbReference>
<proteinExistence type="inferred from homology"/>